<evidence type="ECO:0000259" key="2">
    <source>
        <dbReference type="Pfam" id="PF07662"/>
    </source>
</evidence>
<feature type="domain" description="Concentrative nucleoside transporter C-terminal" evidence="2">
    <location>
        <begin position="1"/>
        <end position="32"/>
    </location>
</feature>
<dbReference type="InterPro" id="IPR011657">
    <property type="entry name" value="CNT_C_dom"/>
</dbReference>
<keyword evidence="1" id="KW-0812">Transmembrane</keyword>
<reference evidence="3 4" key="1">
    <citation type="submission" date="2019-05" db="EMBL/GenBank/DDBJ databases">
        <authorList>
            <consortium name="Pathogen Informatics"/>
        </authorList>
    </citation>
    <scope>NUCLEOTIDE SEQUENCE [LARGE SCALE GENOMIC DNA]</scope>
    <source>
        <strain evidence="3 4">NCTC12971</strain>
    </source>
</reference>
<evidence type="ECO:0000313" key="3">
    <source>
        <dbReference type="EMBL" id="VTP60287.1"/>
    </source>
</evidence>
<gene>
    <name evidence="3" type="primary">nupX_2</name>
    <name evidence="3" type="ORF">NCTC12971_00753</name>
</gene>
<dbReference type="Pfam" id="PF07662">
    <property type="entry name" value="Nucleos_tra2_C"/>
    <property type="match status" value="1"/>
</dbReference>
<proteinExistence type="predicted"/>
<dbReference type="EMBL" id="LR590463">
    <property type="protein sequence ID" value="VTP60287.1"/>
    <property type="molecule type" value="Genomic_DNA"/>
</dbReference>
<keyword evidence="1" id="KW-1133">Transmembrane helix</keyword>
<dbReference type="AlphaFoldDB" id="A0A4U9H9Q5"/>
<evidence type="ECO:0000313" key="4">
    <source>
        <dbReference type="Proteomes" id="UP000307968"/>
    </source>
</evidence>
<sequence>MAPNRRHDIARLGLKAVVAGTLSNLMSATIAGFFLAL</sequence>
<keyword evidence="1" id="KW-0472">Membrane</keyword>
<feature type="transmembrane region" description="Helical" evidence="1">
    <location>
        <begin position="12"/>
        <end position="36"/>
    </location>
</feature>
<organism evidence="3 4">
    <name type="scientific">Serratia rubidaea</name>
    <name type="common">Serratia marinorubra</name>
    <dbReference type="NCBI Taxonomy" id="61652"/>
    <lineage>
        <taxon>Bacteria</taxon>
        <taxon>Pseudomonadati</taxon>
        <taxon>Pseudomonadota</taxon>
        <taxon>Gammaproteobacteria</taxon>
        <taxon>Enterobacterales</taxon>
        <taxon>Yersiniaceae</taxon>
        <taxon>Serratia</taxon>
    </lineage>
</organism>
<accession>A0A4U9H9Q5</accession>
<name>A0A4U9H9Q5_SERRU</name>
<protein>
    <submittedName>
        <fullName evidence="3">Nucleoside permease nupX</fullName>
    </submittedName>
</protein>
<dbReference type="Proteomes" id="UP000307968">
    <property type="component" value="Chromosome"/>
</dbReference>
<evidence type="ECO:0000256" key="1">
    <source>
        <dbReference type="SAM" id="Phobius"/>
    </source>
</evidence>